<sequence length="709" mass="81292">MAPVCWACRLSLLWLLFWLSALFLNCYSLLTYDRQALLDIRNSVASSFTNSYTLDVDCSFNKTDESFTSAVPGHIRRWPLSIPRRKRRRKRGNRGGYIVKLKAHLRAGFLSDHSHESLYGGSATWRPRDVAYRWLRHVLPVHPSPVFRSGLLRIGLGSRRRGVTHRNLRTLERAEMAEASISWAEDQFRCSVCLDLLKDPVTIACGHSYCTECISGCWGEEDWKGIYSCPQCRKTFKPRPVLGKNVVIAEMVEKLNAMRLQSAPVPPPVPTFRHHHHHTVSGEVQCNSCTGIKQKAVKSCLECRSSYCQNHLEQHENLFKDKGHNLMDATERLHEMICPRHNKILEMYCHTDQQCICTLCLMDEHKNHDTVSTAAARTEKQDFSQTAVKESERIFTELIRSIERRRSEVTQLIRDQERAAVSRAEERLERLEQEINDLRWRDAELKQLSHTQDHVHFFQSLFSAFLSGSTDGITEGSHLSFDNVEKTVSKLKDKLQQFSIKTIENIYGRVKTIQVIGAPEYQTREEFIQYTRLLTLDLNSVNYLLYLSEGNTMITVADTVQSYPDHPDRFDIWTEALCRESVCGRCYWEVEWAGDGRLGVDIGVTYKSISRKGDGPESAAGRNDQSWSLFCSPDYCSFWHNNIEAILPVVNISSRIGVYVDESAGILSFYSVSDTMSLIHRVQTTFIEMLYAVFGCDRHSTVELCCLTN</sequence>
<evidence type="ECO:0000256" key="7">
    <source>
        <dbReference type="SAM" id="Coils"/>
    </source>
</evidence>
<keyword evidence="3 6" id="KW-0863">Zinc-finger</keyword>
<dbReference type="InterPro" id="IPR013083">
    <property type="entry name" value="Znf_RING/FYVE/PHD"/>
</dbReference>
<dbReference type="SUPFAM" id="SSF49899">
    <property type="entry name" value="Concanavalin A-like lectins/glucanases"/>
    <property type="match status" value="1"/>
</dbReference>
<dbReference type="InterPro" id="IPR043136">
    <property type="entry name" value="B30.2/SPRY_sf"/>
</dbReference>
<dbReference type="Gene3D" id="4.10.830.40">
    <property type="match status" value="1"/>
</dbReference>
<dbReference type="SMART" id="SM00589">
    <property type="entry name" value="PRY"/>
    <property type="match status" value="1"/>
</dbReference>
<feature type="domain" description="RING-type" evidence="8">
    <location>
        <begin position="190"/>
        <end position="233"/>
    </location>
</feature>
<dbReference type="OrthoDB" id="264917at2759"/>
<dbReference type="Gene3D" id="2.60.120.920">
    <property type="match status" value="1"/>
</dbReference>
<dbReference type="CDD" id="cd16040">
    <property type="entry name" value="SPRY_PRY_SNTX"/>
    <property type="match status" value="1"/>
</dbReference>
<proteinExistence type="predicted"/>
<gene>
    <name evidence="11" type="ORF">DPX16_0520</name>
</gene>
<evidence type="ECO:0000256" key="6">
    <source>
        <dbReference type="PROSITE-ProRule" id="PRU00024"/>
    </source>
</evidence>
<dbReference type="PROSITE" id="PS50119">
    <property type="entry name" value="ZF_BBOX"/>
    <property type="match status" value="1"/>
</dbReference>
<dbReference type="InterPro" id="IPR001870">
    <property type="entry name" value="B30.2/SPRY"/>
</dbReference>
<dbReference type="Gene3D" id="3.30.160.60">
    <property type="entry name" value="Classic Zinc Finger"/>
    <property type="match status" value="1"/>
</dbReference>
<dbReference type="Gene3D" id="3.30.40.10">
    <property type="entry name" value="Zinc/RING finger domain, C3HC4 (zinc finger)"/>
    <property type="match status" value="1"/>
</dbReference>
<keyword evidence="12" id="KW-1185">Reference proteome</keyword>
<evidence type="ECO:0000259" key="8">
    <source>
        <dbReference type="PROSITE" id="PS50089"/>
    </source>
</evidence>
<dbReference type="Pfam" id="PF00643">
    <property type="entry name" value="zf-B_box"/>
    <property type="match status" value="1"/>
</dbReference>
<dbReference type="EMBL" id="RJVU01069468">
    <property type="protein sequence ID" value="ROI70169.1"/>
    <property type="molecule type" value="Genomic_DNA"/>
</dbReference>
<dbReference type="SMART" id="SM00184">
    <property type="entry name" value="RING"/>
    <property type="match status" value="1"/>
</dbReference>
<dbReference type="Pfam" id="PF00622">
    <property type="entry name" value="SPRY"/>
    <property type="match status" value="1"/>
</dbReference>
<dbReference type="PANTHER" id="PTHR25465:SF5">
    <property type="entry name" value="E3 UBIQUITIN_ISG15 LIGASE TRIM25-RELATED"/>
    <property type="match status" value="1"/>
</dbReference>
<organism evidence="11 12">
    <name type="scientific">Anabarilius grahami</name>
    <name type="common">Kanglang fish</name>
    <name type="synonym">Barilius grahami</name>
    <dbReference type="NCBI Taxonomy" id="495550"/>
    <lineage>
        <taxon>Eukaryota</taxon>
        <taxon>Metazoa</taxon>
        <taxon>Chordata</taxon>
        <taxon>Craniata</taxon>
        <taxon>Vertebrata</taxon>
        <taxon>Euteleostomi</taxon>
        <taxon>Actinopterygii</taxon>
        <taxon>Neopterygii</taxon>
        <taxon>Teleostei</taxon>
        <taxon>Ostariophysi</taxon>
        <taxon>Cypriniformes</taxon>
        <taxon>Xenocyprididae</taxon>
        <taxon>Xenocypridinae</taxon>
        <taxon>Xenocypridinae incertae sedis</taxon>
        <taxon>Anabarilius</taxon>
    </lineage>
</organism>
<evidence type="ECO:0000256" key="2">
    <source>
        <dbReference type="ARBA" id="ARBA00022723"/>
    </source>
</evidence>
<feature type="domain" description="B box-type" evidence="9">
    <location>
        <begin position="333"/>
        <end position="373"/>
    </location>
</feature>
<dbReference type="InterPro" id="IPR013320">
    <property type="entry name" value="ConA-like_dom_sf"/>
</dbReference>
<evidence type="ECO:0000259" key="10">
    <source>
        <dbReference type="PROSITE" id="PS50188"/>
    </source>
</evidence>
<dbReference type="PROSITE" id="PS00518">
    <property type="entry name" value="ZF_RING_1"/>
    <property type="match status" value="1"/>
</dbReference>
<dbReference type="InterPro" id="IPR003877">
    <property type="entry name" value="SPRY_dom"/>
</dbReference>
<dbReference type="PANTHER" id="PTHR25465">
    <property type="entry name" value="B-BOX DOMAIN CONTAINING"/>
    <property type="match status" value="1"/>
</dbReference>
<protein>
    <submittedName>
        <fullName evidence="11">Tripartite motif-containing protein 16</fullName>
    </submittedName>
</protein>
<dbReference type="InterPro" id="IPR058030">
    <property type="entry name" value="TRIM8/14/16/25/29/45/65_CC"/>
</dbReference>
<dbReference type="CDD" id="cd19769">
    <property type="entry name" value="Bbox2_TRIM16-like"/>
    <property type="match status" value="1"/>
</dbReference>
<dbReference type="Pfam" id="PF15227">
    <property type="entry name" value="zf-C3HC4_4"/>
    <property type="match status" value="1"/>
</dbReference>
<dbReference type="Proteomes" id="UP000281406">
    <property type="component" value="Unassembled WGS sequence"/>
</dbReference>
<dbReference type="SUPFAM" id="SSF57850">
    <property type="entry name" value="RING/U-box"/>
    <property type="match status" value="1"/>
</dbReference>
<dbReference type="Pfam" id="PF25600">
    <property type="entry name" value="TRIM_CC"/>
    <property type="match status" value="1"/>
</dbReference>
<evidence type="ECO:0000256" key="3">
    <source>
        <dbReference type="ARBA" id="ARBA00022771"/>
    </source>
</evidence>
<dbReference type="GO" id="GO:0005737">
    <property type="term" value="C:cytoplasm"/>
    <property type="evidence" value="ECO:0007669"/>
    <property type="project" value="UniProtKB-ARBA"/>
</dbReference>
<evidence type="ECO:0000256" key="5">
    <source>
        <dbReference type="ARBA" id="ARBA00022859"/>
    </source>
</evidence>
<dbReference type="Pfam" id="PF13765">
    <property type="entry name" value="PRY"/>
    <property type="match status" value="1"/>
</dbReference>
<dbReference type="InterPro" id="IPR017907">
    <property type="entry name" value="Znf_RING_CS"/>
</dbReference>
<dbReference type="InterPro" id="IPR001841">
    <property type="entry name" value="Znf_RING"/>
</dbReference>
<dbReference type="InterPro" id="IPR006574">
    <property type="entry name" value="PRY"/>
</dbReference>
<dbReference type="GO" id="GO:0008270">
    <property type="term" value="F:zinc ion binding"/>
    <property type="evidence" value="ECO:0007669"/>
    <property type="project" value="UniProtKB-KW"/>
</dbReference>
<dbReference type="PROSITE" id="PS50188">
    <property type="entry name" value="B302_SPRY"/>
    <property type="match status" value="1"/>
</dbReference>
<dbReference type="PROSITE" id="PS50089">
    <property type="entry name" value="ZF_RING_2"/>
    <property type="match status" value="1"/>
</dbReference>
<dbReference type="AlphaFoldDB" id="A0A3N0XMA3"/>
<keyword evidence="5" id="KW-0391">Immunity</keyword>
<evidence type="ECO:0000256" key="1">
    <source>
        <dbReference type="ARBA" id="ARBA00022588"/>
    </source>
</evidence>
<name>A0A3N0XMA3_ANAGA</name>
<dbReference type="SUPFAM" id="SSF57845">
    <property type="entry name" value="B-box zinc-binding domain"/>
    <property type="match status" value="1"/>
</dbReference>
<keyword evidence="7" id="KW-0175">Coiled coil</keyword>
<evidence type="ECO:0000259" key="9">
    <source>
        <dbReference type="PROSITE" id="PS50119"/>
    </source>
</evidence>
<keyword evidence="2" id="KW-0479">Metal-binding</keyword>
<keyword evidence="1" id="KW-0399">Innate immunity</keyword>
<dbReference type="PRINTS" id="PR01407">
    <property type="entry name" value="BUTYPHLNCDUF"/>
</dbReference>
<dbReference type="InterPro" id="IPR051051">
    <property type="entry name" value="E3_ubiq-ligase_TRIM/RNF"/>
</dbReference>
<reference evidence="11 12" key="1">
    <citation type="submission" date="2018-10" db="EMBL/GenBank/DDBJ databases">
        <title>Genome assembly for a Yunnan-Guizhou Plateau 3E fish, Anabarilius grahami (Regan), and its evolutionary and genetic applications.</title>
        <authorList>
            <person name="Jiang W."/>
        </authorList>
    </citation>
    <scope>NUCLEOTIDE SEQUENCE [LARGE SCALE GENOMIC DNA]</scope>
    <source>
        <strain evidence="11">AG-KIZ</strain>
        <tissue evidence="11">Muscle</tissue>
    </source>
</reference>
<dbReference type="SMART" id="SM00336">
    <property type="entry name" value="BBOX"/>
    <property type="match status" value="1"/>
</dbReference>
<comment type="caution">
    <text evidence="11">The sequence shown here is derived from an EMBL/GenBank/DDBJ whole genome shotgun (WGS) entry which is preliminary data.</text>
</comment>
<keyword evidence="4" id="KW-0862">Zinc</keyword>
<dbReference type="InterPro" id="IPR000315">
    <property type="entry name" value="Znf_B-box"/>
</dbReference>
<accession>A0A3N0XMA3</accession>
<feature type="coiled-coil region" evidence="7">
    <location>
        <begin position="399"/>
        <end position="448"/>
    </location>
</feature>
<evidence type="ECO:0000256" key="4">
    <source>
        <dbReference type="ARBA" id="ARBA00022833"/>
    </source>
</evidence>
<evidence type="ECO:0000313" key="11">
    <source>
        <dbReference type="EMBL" id="ROI70169.1"/>
    </source>
</evidence>
<evidence type="ECO:0000313" key="12">
    <source>
        <dbReference type="Proteomes" id="UP000281406"/>
    </source>
</evidence>
<feature type="domain" description="B30.2/SPRY" evidence="10">
    <location>
        <begin position="514"/>
        <end position="709"/>
    </location>
</feature>
<dbReference type="InterPro" id="IPR003879">
    <property type="entry name" value="Butyrophylin_SPRY"/>
</dbReference>
<dbReference type="GO" id="GO:0045087">
    <property type="term" value="P:innate immune response"/>
    <property type="evidence" value="ECO:0007669"/>
    <property type="project" value="UniProtKB-KW"/>
</dbReference>
<dbReference type="SMART" id="SM00449">
    <property type="entry name" value="SPRY"/>
    <property type="match status" value="1"/>
</dbReference>